<proteinExistence type="predicted"/>
<evidence type="ECO:0000256" key="5">
    <source>
        <dbReference type="ARBA" id="ARBA00023098"/>
    </source>
</evidence>
<feature type="transmembrane region" description="Helical" evidence="7">
    <location>
        <begin position="6"/>
        <end position="24"/>
    </location>
</feature>
<keyword evidence="10" id="KW-1185">Reference proteome</keyword>
<protein>
    <submittedName>
        <fullName evidence="9">Sterol desaturase family protein</fullName>
    </submittedName>
</protein>
<evidence type="ECO:0000256" key="6">
    <source>
        <dbReference type="ARBA" id="ARBA00023136"/>
    </source>
</evidence>
<dbReference type="GO" id="GO:0005506">
    <property type="term" value="F:iron ion binding"/>
    <property type="evidence" value="ECO:0007669"/>
    <property type="project" value="InterPro"/>
</dbReference>
<evidence type="ECO:0000313" key="9">
    <source>
        <dbReference type="EMBL" id="QEQ97310.1"/>
    </source>
</evidence>
<dbReference type="Proteomes" id="UP000324760">
    <property type="component" value="Chromosome"/>
</dbReference>
<keyword evidence="3 7" id="KW-1133">Transmembrane helix</keyword>
<dbReference type="GO" id="GO:0012505">
    <property type="term" value="C:endomembrane system"/>
    <property type="evidence" value="ECO:0007669"/>
    <property type="project" value="UniProtKB-SubCell"/>
</dbReference>
<evidence type="ECO:0000256" key="1">
    <source>
        <dbReference type="ARBA" id="ARBA00004127"/>
    </source>
</evidence>
<dbReference type="GO" id="GO:0050479">
    <property type="term" value="F:glyceryl-ether monooxygenase activity"/>
    <property type="evidence" value="ECO:0007669"/>
    <property type="project" value="TreeGrafter"/>
</dbReference>
<dbReference type="KEGG" id="ncu:F0U83_11645"/>
<dbReference type="PANTHER" id="PTHR21624:SF1">
    <property type="entry name" value="ALKYLGLYCEROL MONOOXYGENASE"/>
    <property type="match status" value="1"/>
</dbReference>
<comment type="subcellular location">
    <subcellularLocation>
        <location evidence="1">Endomembrane system</location>
        <topology evidence="1">Multi-pass membrane protein</topology>
    </subcellularLocation>
</comment>
<keyword evidence="4" id="KW-0560">Oxidoreductase</keyword>
<dbReference type="GO" id="GO:0016020">
    <property type="term" value="C:membrane"/>
    <property type="evidence" value="ECO:0007669"/>
    <property type="project" value="GOC"/>
</dbReference>
<evidence type="ECO:0000256" key="3">
    <source>
        <dbReference type="ARBA" id="ARBA00022989"/>
    </source>
</evidence>
<keyword evidence="2 7" id="KW-0812">Transmembrane</keyword>
<dbReference type="GO" id="GO:0006643">
    <property type="term" value="P:membrane lipid metabolic process"/>
    <property type="evidence" value="ECO:0007669"/>
    <property type="project" value="TreeGrafter"/>
</dbReference>
<dbReference type="EMBL" id="CP043869">
    <property type="protein sequence ID" value="QEQ97310.1"/>
    <property type="molecule type" value="Genomic_DNA"/>
</dbReference>
<gene>
    <name evidence="9" type="ORF">F0U83_11645</name>
</gene>
<dbReference type="Pfam" id="PF04116">
    <property type="entry name" value="FA_hydroxylase"/>
    <property type="match status" value="1"/>
</dbReference>
<reference evidence="9 10" key="1">
    <citation type="journal article" date="2019" name="Biochem. Eng. J.">
        <title>Metabolic engineering of the marine bacteria Neptunomonas concharum for the production of acetoin and meso-2,3-butanediol from acetate.</title>
        <authorList>
            <person name="Li W."/>
            <person name="Pu N."/>
            <person name="Liu C.-X."/>
            <person name="Yuan Q.-P."/>
            <person name="Li Z.-J."/>
        </authorList>
    </citation>
    <scope>NUCLEOTIDE SEQUENCE [LARGE SCALE GENOMIC DNA]</scope>
    <source>
        <strain evidence="9 10">JCM17730</strain>
    </source>
</reference>
<dbReference type="InterPro" id="IPR006694">
    <property type="entry name" value="Fatty_acid_hydroxylase"/>
</dbReference>
<dbReference type="PANTHER" id="PTHR21624">
    <property type="entry name" value="STEROL DESATURASE-RELATED PROTEIN"/>
    <property type="match status" value="1"/>
</dbReference>
<dbReference type="OrthoDB" id="9770329at2"/>
<evidence type="ECO:0000256" key="4">
    <source>
        <dbReference type="ARBA" id="ARBA00023002"/>
    </source>
</evidence>
<feature type="transmembrane region" description="Helical" evidence="7">
    <location>
        <begin position="87"/>
        <end position="110"/>
    </location>
</feature>
<keyword evidence="6 7" id="KW-0472">Membrane</keyword>
<sequence length="269" mass="31216">MDESLFRLAIFGGVFLLCMVAEFARPKRPWRESRLRRWLINLGLILLNTVCVRLTLGALAVTAAVWAEQENVGLFRWFALEGPMAHILGFIILDAAIWFQHWLSHQWSWLWRLHRVHHMDLDLDVTTALRFHPIEIILSLLYKAALVILLGVDPLTVLVFEAVLNAAAIFTHANIRLPSGVDRVLRWLVCTPDMHRIHHSIYPNETNSNYGFFLSVWDRIFKVYSVEPKDSPETMVLGLEDYQHQQELGLKALLVSPFNFELKKTLRRE</sequence>
<dbReference type="RefSeq" id="WP_138987048.1">
    <property type="nucleotide sequence ID" value="NZ_CP043869.1"/>
</dbReference>
<evidence type="ECO:0000313" key="10">
    <source>
        <dbReference type="Proteomes" id="UP000324760"/>
    </source>
</evidence>
<dbReference type="AlphaFoldDB" id="A0A5P1RCE4"/>
<evidence type="ECO:0000256" key="7">
    <source>
        <dbReference type="SAM" id="Phobius"/>
    </source>
</evidence>
<name>A0A5P1RCE4_9GAMM</name>
<evidence type="ECO:0000259" key="8">
    <source>
        <dbReference type="Pfam" id="PF04116"/>
    </source>
</evidence>
<evidence type="ECO:0000256" key="2">
    <source>
        <dbReference type="ARBA" id="ARBA00022692"/>
    </source>
</evidence>
<dbReference type="InterPro" id="IPR051689">
    <property type="entry name" value="Sterol_desaturase/TMEM195"/>
</dbReference>
<feature type="transmembrane region" description="Helical" evidence="7">
    <location>
        <begin position="45"/>
        <end position="67"/>
    </location>
</feature>
<feature type="domain" description="Fatty acid hydroxylase" evidence="8">
    <location>
        <begin position="87"/>
        <end position="222"/>
    </location>
</feature>
<keyword evidence="5" id="KW-0443">Lipid metabolism</keyword>
<organism evidence="9 10">
    <name type="scientific">Neptunomonas concharum</name>
    <dbReference type="NCBI Taxonomy" id="1031538"/>
    <lineage>
        <taxon>Bacteria</taxon>
        <taxon>Pseudomonadati</taxon>
        <taxon>Pseudomonadota</taxon>
        <taxon>Gammaproteobacteria</taxon>
        <taxon>Oceanospirillales</taxon>
        <taxon>Oceanospirillaceae</taxon>
        <taxon>Neptunomonas</taxon>
    </lineage>
</organism>
<feature type="transmembrane region" description="Helical" evidence="7">
    <location>
        <begin position="131"/>
        <end position="152"/>
    </location>
</feature>
<accession>A0A5P1RCE4</accession>
<dbReference type="GO" id="GO:0008610">
    <property type="term" value="P:lipid biosynthetic process"/>
    <property type="evidence" value="ECO:0007669"/>
    <property type="project" value="InterPro"/>
</dbReference>